<dbReference type="Proteomes" id="UP000295210">
    <property type="component" value="Unassembled WGS sequence"/>
</dbReference>
<evidence type="ECO:0000256" key="2">
    <source>
        <dbReference type="ARBA" id="ARBA00022803"/>
    </source>
</evidence>
<protein>
    <submittedName>
        <fullName evidence="6">Tetratricopeptide repeat protein</fullName>
    </submittedName>
</protein>
<dbReference type="Pfam" id="PF16747">
    <property type="entry name" value="Adhesin_E"/>
    <property type="match status" value="1"/>
</dbReference>
<gene>
    <name evidence="6" type="ORF">C7378_3567</name>
</gene>
<dbReference type="AlphaFoldDB" id="A0A4R1KTJ0"/>
<comment type="caution">
    <text evidence="6">The sequence shown here is derived from an EMBL/GenBank/DDBJ whole genome shotgun (WGS) entry which is preliminary data.</text>
</comment>
<name>A0A4R1KTJ0_9BACT</name>
<evidence type="ECO:0000256" key="4">
    <source>
        <dbReference type="SAM" id="MobiDB-lite"/>
    </source>
</evidence>
<keyword evidence="1" id="KW-0677">Repeat</keyword>
<proteinExistence type="predicted"/>
<evidence type="ECO:0000256" key="3">
    <source>
        <dbReference type="PROSITE-ProRule" id="PRU00339"/>
    </source>
</evidence>
<dbReference type="SUPFAM" id="SSF48452">
    <property type="entry name" value="TPR-like"/>
    <property type="match status" value="1"/>
</dbReference>
<dbReference type="InterPro" id="IPR050498">
    <property type="entry name" value="Ycf3"/>
</dbReference>
<dbReference type="InterPro" id="IPR011990">
    <property type="entry name" value="TPR-like_helical_dom_sf"/>
</dbReference>
<feature type="region of interest" description="Disordered" evidence="4">
    <location>
        <begin position="1"/>
        <end position="24"/>
    </location>
</feature>
<feature type="domain" description="Surface-adhesin protein E-like" evidence="5">
    <location>
        <begin position="506"/>
        <end position="562"/>
    </location>
</feature>
<dbReference type="EMBL" id="SMGK01000009">
    <property type="protein sequence ID" value="TCK68488.1"/>
    <property type="molecule type" value="Genomic_DNA"/>
</dbReference>
<evidence type="ECO:0000259" key="5">
    <source>
        <dbReference type="Pfam" id="PF16747"/>
    </source>
</evidence>
<organism evidence="6 7">
    <name type="scientific">Acidipila rosea</name>
    <dbReference type="NCBI Taxonomy" id="768535"/>
    <lineage>
        <taxon>Bacteria</taxon>
        <taxon>Pseudomonadati</taxon>
        <taxon>Acidobacteriota</taxon>
        <taxon>Terriglobia</taxon>
        <taxon>Terriglobales</taxon>
        <taxon>Acidobacteriaceae</taxon>
        <taxon>Acidipila</taxon>
    </lineage>
</organism>
<dbReference type="Pfam" id="PF13181">
    <property type="entry name" value="TPR_8"/>
    <property type="match status" value="1"/>
</dbReference>
<feature type="repeat" description="TPR" evidence="3">
    <location>
        <begin position="335"/>
        <end position="368"/>
    </location>
</feature>
<dbReference type="InterPro" id="IPR031939">
    <property type="entry name" value="Adhesin_E-like"/>
</dbReference>
<dbReference type="PANTHER" id="PTHR44858:SF1">
    <property type="entry name" value="UDP-N-ACETYLGLUCOSAMINE--PEPTIDE N-ACETYLGLUCOSAMINYLTRANSFERASE SPINDLY-RELATED"/>
    <property type="match status" value="1"/>
</dbReference>
<dbReference type="PROSITE" id="PS50005">
    <property type="entry name" value="TPR"/>
    <property type="match status" value="3"/>
</dbReference>
<accession>A0A4R1KTJ0</accession>
<feature type="repeat" description="TPR" evidence="3">
    <location>
        <begin position="262"/>
        <end position="295"/>
    </location>
</feature>
<dbReference type="Gene3D" id="1.25.40.10">
    <property type="entry name" value="Tetratricopeptide repeat domain"/>
    <property type="match status" value="2"/>
</dbReference>
<dbReference type="PANTHER" id="PTHR44858">
    <property type="entry name" value="TETRATRICOPEPTIDE REPEAT PROTEIN 6"/>
    <property type="match status" value="1"/>
</dbReference>
<evidence type="ECO:0000313" key="7">
    <source>
        <dbReference type="Proteomes" id="UP000295210"/>
    </source>
</evidence>
<evidence type="ECO:0000313" key="6">
    <source>
        <dbReference type="EMBL" id="TCK68488.1"/>
    </source>
</evidence>
<evidence type="ECO:0000256" key="1">
    <source>
        <dbReference type="ARBA" id="ARBA00022737"/>
    </source>
</evidence>
<sequence>MQSSGQSPLPPELKGAPKPMPAVTEDDRELGKLLDGIHGEKLSDSQRHLIDAFIGSHPNYPGGYAIRAMYACGDEKPGLPQLESDLTQATAHPSGMSATMVDNPASLRAKIAFANGDYRAALDLLSSAASADWSSAPQVFNIAGTKPEEESGGFCAWTLANLGVLAEHFPNDWRVPALRGAYYEFFTTFGDESLYATAATQFHLADTKALKSPVPPYLLGELRNKASFWTKRAWTSDAARTETHKEAAAFFTASLTRDPSFAPAYMARAEAYLETKQYALSIKDFTRVLSITPQNSTALTDRGNAYIESGAYFKAISDFTTAIPLEIKSGDSYLHTIYETRGDAYMKVGDVRSAINDYTAALRLGFGNITILLSVPQIRALYPELNPLSDADVVRLMHDQFHPEVQYQGFADELLHNDGHYEISLINDVYEKRGDAYIQSGRFADGINDFQRIYRGIPAFADSVERWRPFDQSHTPISYFLDVKGSALSGSLKRVWVKRSEKSGYQVISFEFNCASREMRTLSEARYNAQDDLRGSPISDPESWRGVVPDTIGEKLLNGVCSSN</sequence>
<dbReference type="InterPro" id="IPR019734">
    <property type="entry name" value="TPR_rpt"/>
</dbReference>
<feature type="repeat" description="TPR" evidence="3">
    <location>
        <begin position="296"/>
        <end position="329"/>
    </location>
</feature>
<reference evidence="6 7" key="1">
    <citation type="submission" date="2019-03" db="EMBL/GenBank/DDBJ databases">
        <title>Genomic Encyclopedia of Type Strains, Phase IV (KMG-IV): sequencing the most valuable type-strain genomes for metagenomic binning, comparative biology and taxonomic classification.</title>
        <authorList>
            <person name="Goeker M."/>
        </authorList>
    </citation>
    <scope>NUCLEOTIDE SEQUENCE [LARGE SCALE GENOMIC DNA]</scope>
    <source>
        <strain evidence="6 7">DSM 103428</strain>
    </source>
</reference>
<dbReference type="SMART" id="SM00028">
    <property type="entry name" value="TPR"/>
    <property type="match status" value="4"/>
</dbReference>
<keyword evidence="7" id="KW-1185">Reference proteome</keyword>
<keyword evidence="2 3" id="KW-0802">TPR repeat</keyword>